<dbReference type="Pfam" id="PF01740">
    <property type="entry name" value="STAS"/>
    <property type="match status" value="1"/>
</dbReference>
<gene>
    <name evidence="2" type="ORF">JOC77_000526</name>
</gene>
<dbReference type="InterPro" id="IPR036513">
    <property type="entry name" value="STAS_dom_sf"/>
</dbReference>
<dbReference type="CDD" id="cd07041">
    <property type="entry name" value="STAS_RsbR_RsbS_like"/>
    <property type="match status" value="1"/>
</dbReference>
<dbReference type="InterPro" id="IPR002645">
    <property type="entry name" value="STAS_dom"/>
</dbReference>
<dbReference type="Gene3D" id="3.30.750.24">
    <property type="entry name" value="STAS domain"/>
    <property type="match status" value="1"/>
</dbReference>
<dbReference type="EMBL" id="JAFBFI010000002">
    <property type="protein sequence ID" value="MBM7691121.1"/>
    <property type="molecule type" value="Genomic_DNA"/>
</dbReference>
<dbReference type="RefSeq" id="WP_204538119.1">
    <property type="nucleotide sequence ID" value="NZ_JAFBFI010000002.1"/>
</dbReference>
<sequence>MAAIGQLPDTISLSNAIDSIGETVIIADKNYNVCWMNSKAVELLSIIAPLYGLTDANDLIGLNMNHFHRKPEHQNRIMDTLKDGHRTRITIKDKFVADIVISVIKNKDFSIEGYVVMLMDVTTKAEEEQKKERLIQALSIPILRVWKKTIALPLIGEFDTDRADRLISSVLKECAANGIQFVLIDLSGLYNFDLHIRGQIQKLIDCLKLIGTECIIVGITPELAQSIIQLENSIPTFNSAHAGLEYIINRQSSSKE</sequence>
<protein>
    <submittedName>
        <fullName evidence="2">Anti-anti-sigma regulatory factor</fullName>
    </submittedName>
</protein>
<comment type="caution">
    <text evidence="2">The sequence shown here is derived from an EMBL/GenBank/DDBJ whole genome shotgun (WGS) entry which is preliminary data.</text>
</comment>
<dbReference type="PANTHER" id="PTHR33745:SF8">
    <property type="entry name" value="BLUE-LIGHT PHOTORECEPTOR"/>
    <property type="match status" value="1"/>
</dbReference>
<evidence type="ECO:0000313" key="3">
    <source>
        <dbReference type="Proteomes" id="UP000823486"/>
    </source>
</evidence>
<accession>A0ABS2QFP3</accession>
<evidence type="ECO:0000259" key="1">
    <source>
        <dbReference type="PROSITE" id="PS50801"/>
    </source>
</evidence>
<proteinExistence type="predicted"/>
<dbReference type="PANTHER" id="PTHR33745">
    <property type="entry name" value="RSBT ANTAGONIST PROTEIN RSBS-RELATED"/>
    <property type="match status" value="1"/>
</dbReference>
<keyword evidence="3" id="KW-1185">Reference proteome</keyword>
<dbReference type="InterPro" id="IPR051932">
    <property type="entry name" value="Bact_StressResp_Reg"/>
</dbReference>
<organism evidence="2 3">
    <name type="scientific">Peribacillus deserti</name>
    <dbReference type="NCBI Taxonomy" id="673318"/>
    <lineage>
        <taxon>Bacteria</taxon>
        <taxon>Bacillati</taxon>
        <taxon>Bacillota</taxon>
        <taxon>Bacilli</taxon>
        <taxon>Bacillales</taxon>
        <taxon>Bacillaceae</taxon>
        <taxon>Peribacillus</taxon>
    </lineage>
</organism>
<name>A0ABS2QFP3_9BACI</name>
<dbReference type="Proteomes" id="UP000823486">
    <property type="component" value="Unassembled WGS sequence"/>
</dbReference>
<dbReference type="SUPFAM" id="SSF52091">
    <property type="entry name" value="SpoIIaa-like"/>
    <property type="match status" value="1"/>
</dbReference>
<reference evidence="2 3" key="1">
    <citation type="submission" date="2021-01" db="EMBL/GenBank/DDBJ databases">
        <title>Genomic Encyclopedia of Type Strains, Phase IV (KMG-IV): sequencing the most valuable type-strain genomes for metagenomic binning, comparative biology and taxonomic classification.</title>
        <authorList>
            <person name="Goeker M."/>
        </authorList>
    </citation>
    <scope>NUCLEOTIDE SEQUENCE [LARGE SCALE GENOMIC DNA]</scope>
    <source>
        <strain evidence="2 3">DSM 105482</strain>
    </source>
</reference>
<dbReference type="PROSITE" id="PS50801">
    <property type="entry name" value="STAS"/>
    <property type="match status" value="1"/>
</dbReference>
<evidence type="ECO:0000313" key="2">
    <source>
        <dbReference type="EMBL" id="MBM7691121.1"/>
    </source>
</evidence>
<feature type="domain" description="STAS" evidence="1">
    <location>
        <begin position="139"/>
        <end position="227"/>
    </location>
</feature>
<dbReference type="Gene3D" id="3.30.450.20">
    <property type="entry name" value="PAS domain"/>
    <property type="match status" value="1"/>
</dbReference>